<evidence type="ECO:0000256" key="1">
    <source>
        <dbReference type="SAM" id="Phobius"/>
    </source>
</evidence>
<feature type="transmembrane region" description="Helical" evidence="1">
    <location>
        <begin position="207"/>
        <end position="225"/>
    </location>
</feature>
<keyword evidence="1" id="KW-0472">Membrane</keyword>
<gene>
    <name evidence="2" type="ORF">U729_1124</name>
</gene>
<dbReference type="AlphaFoldDB" id="A0A0A7FS26"/>
<accession>A0A0A7FS26</accession>
<dbReference type="RefSeq" id="WP_052139453.1">
    <property type="nucleotide sequence ID" value="NZ_CP006905.1"/>
</dbReference>
<keyword evidence="1" id="KW-0812">Transmembrane</keyword>
<evidence type="ECO:0000313" key="3">
    <source>
        <dbReference type="Proteomes" id="UP000030635"/>
    </source>
</evidence>
<dbReference type="OrthoDB" id="1935735at2"/>
<evidence type="ECO:0008006" key="4">
    <source>
        <dbReference type="Google" id="ProtNLM"/>
    </source>
</evidence>
<feature type="transmembrane region" description="Helical" evidence="1">
    <location>
        <begin position="27"/>
        <end position="49"/>
    </location>
</feature>
<dbReference type="STRING" id="1561.NPD11_1879"/>
<evidence type="ECO:0000313" key="2">
    <source>
        <dbReference type="EMBL" id="AIY82333.1"/>
    </source>
</evidence>
<reference evidence="2 3" key="1">
    <citation type="journal article" date="2015" name="Infect. Genet. Evol.">
        <title>Genomic sequences of six botulinum neurotoxin-producing strains representing three clostridial species illustrate the mobility and diversity of botulinum neurotoxin genes.</title>
        <authorList>
            <person name="Smith T.J."/>
            <person name="Hill K.K."/>
            <person name="Xie G."/>
            <person name="Foley B.T."/>
            <person name="Williamson C.H."/>
            <person name="Foster J.T."/>
            <person name="Johnson S.L."/>
            <person name="Chertkov O."/>
            <person name="Teshima H."/>
            <person name="Gibbons H.S."/>
            <person name="Johnsky L.A."/>
            <person name="Karavis M.A."/>
            <person name="Smith L.A."/>
        </authorList>
    </citation>
    <scope>NUCLEOTIDE SEQUENCE [LARGE SCALE GENOMIC DNA]</scope>
    <source>
        <strain evidence="2">Sullivan</strain>
    </source>
</reference>
<dbReference type="eggNOG" id="COG5521">
    <property type="taxonomic scope" value="Bacteria"/>
</dbReference>
<name>A0A0A7FS26_9CLOT</name>
<dbReference type="Pfam" id="PF06691">
    <property type="entry name" value="DUF1189"/>
    <property type="match status" value="1"/>
</dbReference>
<organism evidence="2 3">
    <name type="scientific">Clostridium baratii str. Sullivan</name>
    <dbReference type="NCBI Taxonomy" id="1415775"/>
    <lineage>
        <taxon>Bacteria</taxon>
        <taxon>Bacillati</taxon>
        <taxon>Bacillota</taxon>
        <taxon>Clostridia</taxon>
        <taxon>Eubacteriales</taxon>
        <taxon>Clostridiaceae</taxon>
        <taxon>Clostridium</taxon>
    </lineage>
</organism>
<dbReference type="EMBL" id="CP006905">
    <property type="protein sequence ID" value="AIY82333.1"/>
    <property type="molecule type" value="Genomic_DNA"/>
</dbReference>
<protein>
    <recommendedName>
        <fullName evidence="4">DUF1189 domain-containing protein</fullName>
    </recommendedName>
</protein>
<sequence>MKKDNFFVKLKNNIYNMSTFQKYVKDGFLSAILYALILSLILGGIKGFYVGVQTRNQISESVQEIRDPSNEFNIKNGELSIKRNPTNIDVGNTIIYVDSNVDLKHSEELRNIYIHGDAYILVLKDGLRIGSGEMSKDFTYKNLMMDNLNNEELANQLNTMGVIIVPVMTLVNMVQHLVDMLLNCLMATAIAIIIGTFMGLRMKVSAIYSLAIYASTLPSLILLPLSIVRPYIMFDVPFVIGTTIYMIFILKYIKNEIINNIKM</sequence>
<dbReference type="KEGG" id="cbv:U729_1124"/>
<dbReference type="HOGENOM" id="CLU_087216_0_0_9"/>
<dbReference type="InterPro" id="IPR009574">
    <property type="entry name" value="DUF1189"/>
</dbReference>
<feature type="transmembrane region" description="Helical" evidence="1">
    <location>
        <begin position="153"/>
        <end position="174"/>
    </location>
</feature>
<feature type="transmembrane region" description="Helical" evidence="1">
    <location>
        <begin position="231"/>
        <end position="253"/>
    </location>
</feature>
<keyword evidence="1" id="KW-1133">Transmembrane helix</keyword>
<proteinExistence type="predicted"/>
<feature type="transmembrane region" description="Helical" evidence="1">
    <location>
        <begin position="180"/>
        <end position="200"/>
    </location>
</feature>
<dbReference type="Proteomes" id="UP000030635">
    <property type="component" value="Chromosome"/>
</dbReference>
<keyword evidence="3" id="KW-1185">Reference proteome</keyword>